<organism evidence="1 2">
    <name type="scientific">Sphingomonas yabuuchiae</name>
    <dbReference type="NCBI Taxonomy" id="172044"/>
    <lineage>
        <taxon>Bacteria</taxon>
        <taxon>Pseudomonadati</taxon>
        <taxon>Pseudomonadota</taxon>
        <taxon>Alphaproteobacteria</taxon>
        <taxon>Sphingomonadales</taxon>
        <taxon>Sphingomonadaceae</taxon>
        <taxon>Sphingomonas</taxon>
    </lineage>
</organism>
<dbReference type="PATRIC" id="fig|172044.3.peg.3342"/>
<dbReference type="EMBL" id="LDTF01000009">
    <property type="protein sequence ID" value="KTW00669.1"/>
    <property type="molecule type" value="Genomic_DNA"/>
</dbReference>
<comment type="caution">
    <text evidence="1">The sequence shown here is derived from an EMBL/GenBank/DDBJ whole genome shotgun (WGS) entry which is preliminary data.</text>
</comment>
<dbReference type="AlphaFoldDB" id="A0A147IXZ3"/>
<sequence>MAALAATIERSADRLLAKIGGEQPLIADKILRSQDKTLVLILCQRLQAFAHLVDRQVRIVIDVLGDGCWIDR</sequence>
<gene>
    <name evidence="1" type="ORF">NS355_03340</name>
</gene>
<evidence type="ECO:0000313" key="1">
    <source>
        <dbReference type="EMBL" id="KTW00669.1"/>
    </source>
</evidence>
<dbReference type="Proteomes" id="UP000073923">
    <property type="component" value="Unassembled WGS sequence"/>
</dbReference>
<accession>A0A147IXZ3</accession>
<name>A0A147IXZ3_9SPHN</name>
<protein>
    <submittedName>
        <fullName evidence="1">Uncharacterized protein</fullName>
    </submittedName>
</protein>
<evidence type="ECO:0000313" key="2">
    <source>
        <dbReference type="Proteomes" id="UP000073923"/>
    </source>
</evidence>
<reference evidence="1 2" key="1">
    <citation type="journal article" date="2016" name="Front. Microbiol.">
        <title>Genomic Resource of Rice Seed Associated Bacteria.</title>
        <authorList>
            <person name="Midha S."/>
            <person name="Bansal K."/>
            <person name="Sharma S."/>
            <person name="Kumar N."/>
            <person name="Patil P.P."/>
            <person name="Chaudhry V."/>
            <person name="Patil P.B."/>
        </authorList>
    </citation>
    <scope>NUCLEOTIDE SEQUENCE [LARGE SCALE GENOMIC DNA]</scope>
    <source>
        <strain evidence="1 2">NS355</strain>
    </source>
</reference>
<proteinExistence type="predicted"/>